<keyword evidence="1" id="KW-0472">Membrane</keyword>
<feature type="transmembrane region" description="Helical" evidence="1">
    <location>
        <begin position="163"/>
        <end position="186"/>
    </location>
</feature>
<dbReference type="EMBL" id="PCWQ01000005">
    <property type="protein sequence ID" value="PIR07261.1"/>
    <property type="molecule type" value="Genomic_DNA"/>
</dbReference>
<evidence type="ECO:0000313" key="4">
    <source>
        <dbReference type="Proteomes" id="UP000230564"/>
    </source>
</evidence>
<comment type="caution">
    <text evidence="3">The sequence shown here is derived from an EMBL/GenBank/DDBJ whole genome shotgun (WGS) entry which is preliminary data.</text>
</comment>
<evidence type="ECO:0000256" key="1">
    <source>
        <dbReference type="SAM" id="Phobius"/>
    </source>
</evidence>
<proteinExistence type="predicted"/>
<feature type="domain" description="DUF5671" evidence="2">
    <location>
        <begin position="12"/>
        <end position="143"/>
    </location>
</feature>
<keyword evidence="1" id="KW-1133">Transmembrane helix</keyword>
<dbReference type="AlphaFoldDB" id="A0A2H0NEE3"/>
<evidence type="ECO:0000313" key="3">
    <source>
        <dbReference type="EMBL" id="PIR07261.1"/>
    </source>
</evidence>
<organism evidence="3 4">
    <name type="scientific">Candidatus Komeilibacteria bacterium CG11_big_fil_rev_8_21_14_0_20_36_20</name>
    <dbReference type="NCBI Taxonomy" id="1974477"/>
    <lineage>
        <taxon>Bacteria</taxon>
        <taxon>Candidatus Komeiliibacteriota</taxon>
    </lineage>
</organism>
<keyword evidence="1" id="KW-0812">Transmembrane</keyword>
<dbReference type="InterPro" id="IPR043728">
    <property type="entry name" value="DUF5671"/>
</dbReference>
<reference evidence="3 4" key="1">
    <citation type="submission" date="2017-09" db="EMBL/GenBank/DDBJ databases">
        <title>Depth-based differentiation of microbial function through sediment-hosted aquifers and enrichment of novel symbionts in the deep terrestrial subsurface.</title>
        <authorList>
            <person name="Probst A.J."/>
            <person name="Ladd B."/>
            <person name="Jarett J.K."/>
            <person name="Geller-Mcgrath D.E."/>
            <person name="Sieber C.M."/>
            <person name="Emerson J.B."/>
            <person name="Anantharaman K."/>
            <person name="Thomas B.C."/>
            <person name="Malmstrom R."/>
            <person name="Stieglmeier M."/>
            <person name="Klingl A."/>
            <person name="Woyke T."/>
            <person name="Ryan C.M."/>
            <person name="Banfield J.F."/>
        </authorList>
    </citation>
    <scope>NUCLEOTIDE SEQUENCE [LARGE SCALE GENOMIC DNA]</scope>
    <source>
        <strain evidence="3">CG11_big_fil_rev_8_21_14_0_20_36_20</strain>
    </source>
</reference>
<feature type="transmembrane region" description="Helical" evidence="1">
    <location>
        <begin position="57"/>
        <end position="75"/>
    </location>
</feature>
<gene>
    <name evidence="3" type="ORF">COV55_00335</name>
</gene>
<dbReference type="Proteomes" id="UP000230564">
    <property type="component" value="Unassembled WGS sequence"/>
</dbReference>
<name>A0A2H0NEE3_9BACT</name>
<evidence type="ECO:0000259" key="2">
    <source>
        <dbReference type="Pfam" id="PF18920"/>
    </source>
</evidence>
<accession>A0A2H0NEE3</accession>
<feature type="transmembrane region" description="Helical" evidence="1">
    <location>
        <begin position="96"/>
        <end position="117"/>
    </location>
</feature>
<feature type="transmembrane region" description="Helical" evidence="1">
    <location>
        <begin position="12"/>
        <end position="37"/>
    </location>
</feature>
<sequence length="310" mass="35424">MEEQKNNAAKHAFFYFLSLIALVFVAIATGTIIFQIINKEIVDIINEYSGLYSDVAIRFGISALIIATPIFYVTARQIYKNLASGALDKDSGVRKWLTYLILLVAIVVMISWLISTLNSFLGGEITTKFILKSVTALFISGFIFSFYLYDIRRDKAVGKKDKVITSYFYVSLALILVVLVAAFMFVDSPVKTRNKKIDQSIVDDFSRLSGAINSYYNYYDHLPENLEQVTMEYDYIDEDYLNNPQTDQAYQYNVLGSKEYELCTDFITSNKDKGALDDFYNQQWLHEAGYQCLKQKITKEPAGMEDVRPL</sequence>
<dbReference type="Pfam" id="PF18920">
    <property type="entry name" value="DUF5671"/>
    <property type="match status" value="1"/>
</dbReference>
<feature type="transmembrane region" description="Helical" evidence="1">
    <location>
        <begin position="129"/>
        <end position="151"/>
    </location>
</feature>
<protein>
    <recommendedName>
        <fullName evidence="2">DUF5671 domain-containing protein</fullName>
    </recommendedName>
</protein>